<accession>A0ACD4ZD60</accession>
<keyword evidence="2" id="KW-1185">Reference proteome</keyword>
<proteinExistence type="predicted"/>
<organism evidence="1 2">
    <name type="scientific">Streptomyces scopuliridis</name>
    <dbReference type="NCBI Taxonomy" id="452529"/>
    <lineage>
        <taxon>Bacteria</taxon>
        <taxon>Bacillati</taxon>
        <taxon>Actinomycetota</taxon>
        <taxon>Actinomycetes</taxon>
        <taxon>Kitasatosporales</taxon>
        <taxon>Streptomycetaceae</taxon>
        <taxon>Streptomyces</taxon>
    </lineage>
</organism>
<reference evidence="1" key="1">
    <citation type="submission" date="2022-10" db="EMBL/GenBank/DDBJ databases">
        <title>The complete genomes of actinobacterial strains from the NBC collection.</title>
        <authorList>
            <person name="Joergensen T.S."/>
            <person name="Alvarez Arevalo M."/>
            <person name="Sterndorff E.B."/>
            <person name="Faurdal D."/>
            <person name="Vuksanovic O."/>
            <person name="Mourched A.-S."/>
            <person name="Charusanti P."/>
            <person name="Shaw S."/>
            <person name="Blin K."/>
            <person name="Weber T."/>
        </authorList>
    </citation>
    <scope>NUCLEOTIDE SEQUENCE</scope>
    <source>
        <strain evidence="1">NBC 01771</strain>
    </source>
</reference>
<protein>
    <submittedName>
        <fullName evidence="1">Uncharacterized protein</fullName>
    </submittedName>
</protein>
<sequence>MLSPRERGAAARARLPAAAKATLYSAFGKKDGPVRASLQARRVAREIGARELWDRSEQPLAPKLD</sequence>
<name>A0ACD4ZD60_9ACTN</name>
<dbReference type="EMBL" id="CP109109">
    <property type="protein sequence ID" value="WSB96094.1"/>
    <property type="molecule type" value="Genomic_DNA"/>
</dbReference>
<evidence type="ECO:0000313" key="2">
    <source>
        <dbReference type="Proteomes" id="UP001348369"/>
    </source>
</evidence>
<gene>
    <name evidence="1" type="ORF">OG835_03180</name>
</gene>
<dbReference type="Proteomes" id="UP001348369">
    <property type="component" value="Chromosome"/>
</dbReference>
<evidence type="ECO:0000313" key="1">
    <source>
        <dbReference type="EMBL" id="WSB96094.1"/>
    </source>
</evidence>